<evidence type="ECO:0000256" key="1">
    <source>
        <dbReference type="SAM" id="MobiDB-lite"/>
    </source>
</evidence>
<evidence type="ECO:0000313" key="2">
    <source>
        <dbReference type="EMBL" id="KAJ1198948.1"/>
    </source>
</evidence>
<dbReference type="Proteomes" id="UP001066276">
    <property type="component" value="Chromosome 2_1"/>
</dbReference>
<feature type="compositionally biased region" description="Basic and acidic residues" evidence="1">
    <location>
        <begin position="10"/>
        <end position="32"/>
    </location>
</feature>
<feature type="compositionally biased region" description="Pro residues" evidence="1">
    <location>
        <begin position="52"/>
        <end position="61"/>
    </location>
</feature>
<dbReference type="EMBL" id="JANPWB010000003">
    <property type="protein sequence ID" value="KAJ1198948.1"/>
    <property type="molecule type" value="Genomic_DNA"/>
</dbReference>
<accession>A0AAV7VBJ6</accession>
<sequence length="124" mass="13832">MGRLEGFGAKARDQRELRWPERKPHCGPEQKHCAKIFGRSKHRFRGGRKHPPPLAATPPPFRPHHRGNVGRKRKGGGEYKKQQPIERGAFFEPRQGGGGRPRDTANSLKEGLPSTVVNTGDRAA</sequence>
<feature type="compositionally biased region" description="Basic residues" evidence="1">
    <location>
        <begin position="38"/>
        <end position="51"/>
    </location>
</feature>
<feature type="compositionally biased region" description="Basic and acidic residues" evidence="1">
    <location>
        <begin position="75"/>
        <end position="84"/>
    </location>
</feature>
<keyword evidence="3" id="KW-1185">Reference proteome</keyword>
<feature type="compositionally biased region" description="Basic residues" evidence="1">
    <location>
        <begin position="62"/>
        <end position="74"/>
    </location>
</feature>
<name>A0AAV7VBJ6_PLEWA</name>
<proteinExistence type="predicted"/>
<reference evidence="2" key="1">
    <citation type="journal article" date="2022" name="bioRxiv">
        <title>Sequencing and chromosome-scale assembly of the giantPleurodeles waltlgenome.</title>
        <authorList>
            <person name="Brown T."/>
            <person name="Elewa A."/>
            <person name="Iarovenko S."/>
            <person name="Subramanian E."/>
            <person name="Araus A.J."/>
            <person name="Petzold A."/>
            <person name="Susuki M."/>
            <person name="Suzuki K.-i.T."/>
            <person name="Hayashi T."/>
            <person name="Toyoda A."/>
            <person name="Oliveira C."/>
            <person name="Osipova E."/>
            <person name="Leigh N.D."/>
            <person name="Simon A."/>
            <person name="Yun M.H."/>
        </authorList>
    </citation>
    <scope>NUCLEOTIDE SEQUENCE</scope>
    <source>
        <strain evidence="2">20211129_DDA</strain>
        <tissue evidence="2">Liver</tissue>
    </source>
</reference>
<evidence type="ECO:0000313" key="3">
    <source>
        <dbReference type="Proteomes" id="UP001066276"/>
    </source>
</evidence>
<gene>
    <name evidence="2" type="ORF">NDU88_002786</name>
</gene>
<dbReference type="AlphaFoldDB" id="A0AAV7VBJ6"/>
<organism evidence="2 3">
    <name type="scientific">Pleurodeles waltl</name>
    <name type="common">Iberian ribbed newt</name>
    <dbReference type="NCBI Taxonomy" id="8319"/>
    <lineage>
        <taxon>Eukaryota</taxon>
        <taxon>Metazoa</taxon>
        <taxon>Chordata</taxon>
        <taxon>Craniata</taxon>
        <taxon>Vertebrata</taxon>
        <taxon>Euteleostomi</taxon>
        <taxon>Amphibia</taxon>
        <taxon>Batrachia</taxon>
        <taxon>Caudata</taxon>
        <taxon>Salamandroidea</taxon>
        <taxon>Salamandridae</taxon>
        <taxon>Pleurodelinae</taxon>
        <taxon>Pleurodeles</taxon>
    </lineage>
</organism>
<feature type="region of interest" description="Disordered" evidence="1">
    <location>
        <begin position="1"/>
        <end position="124"/>
    </location>
</feature>
<comment type="caution">
    <text evidence="2">The sequence shown here is derived from an EMBL/GenBank/DDBJ whole genome shotgun (WGS) entry which is preliminary data.</text>
</comment>
<protein>
    <submittedName>
        <fullName evidence="2">Uncharacterized protein</fullName>
    </submittedName>
</protein>